<comment type="caution">
    <text evidence="7">Lacks conserved residue(s) required for the propagation of feature annotation.</text>
</comment>
<dbReference type="InterPro" id="IPR011066">
    <property type="entry name" value="MscS_channel_C_sf"/>
</dbReference>
<name>A0ABP7MG43_9GAMM</name>
<feature type="transmembrane region" description="Helical" evidence="7">
    <location>
        <begin position="181"/>
        <end position="199"/>
    </location>
</feature>
<dbReference type="RefSeq" id="WP_344759022.1">
    <property type="nucleotide sequence ID" value="NZ_BAAAZU010000004.1"/>
</dbReference>
<evidence type="ECO:0000256" key="6">
    <source>
        <dbReference type="ARBA" id="ARBA00023136"/>
    </source>
</evidence>
<comment type="subunit">
    <text evidence="7">Homoheptamer.</text>
</comment>
<keyword evidence="3" id="KW-1003">Cell membrane</keyword>
<gene>
    <name evidence="11" type="ORF">GCM10022229_11770</name>
</gene>
<keyword evidence="6 7" id="KW-0472">Membrane</keyword>
<feature type="signal peptide" evidence="9">
    <location>
        <begin position="1"/>
        <end position="28"/>
    </location>
</feature>
<feature type="compositionally biased region" description="Basic and acidic residues" evidence="8">
    <location>
        <begin position="441"/>
        <end position="452"/>
    </location>
</feature>
<dbReference type="Gene3D" id="2.30.30.60">
    <property type="match status" value="1"/>
</dbReference>
<dbReference type="Pfam" id="PF00924">
    <property type="entry name" value="MS_channel_2nd"/>
    <property type="match status" value="1"/>
</dbReference>
<keyword evidence="9" id="KW-0732">Signal</keyword>
<dbReference type="InterPro" id="IPR007055">
    <property type="entry name" value="BON_dom"/>
</dbReference>
<evidence type="ECO:0000256" key="9">
    <source>
        <dbReference type="SAM" id="SignalP"/>
    </source>
</evidence>
<dbReference type="InterPro" id="IPR045275">
    <property type="entry name" value="MscS_archaea/bacteria_type"/>
</dbReference>
<keyword evidence="7" id="KW-0406">Ion transport</keyword>
<dbReference type="InterPro" id="IPR006685">
    <property type="entry name" value="MscS_channel_2nd"/>
</dbReference>
<keyword evidence="5 7" id="KW-1133">Transmembrane helix</keyword>
<feature type="domain" description="BON" evidence="10">
    <location>
        <begin position="49"/>
        <end position="115"/>
    </location>
</feature>
<reference evidence="12" key="1">
    <citation type="journal article" date="2019" name="Int. J. Syst. Evol. Microbiol.">
        <title>The Global Catalogue of Microorganisms (GCM) 10K type strain sequencing project: providing services to taxonomists for standard genome sequencing and annotation.</title>
        <authorList>
            <consortium name="The Broad Institute Genomics Platform"/>
            <consortium name="The Broad Institute Genome Sequencing Center for Infectious Disease"/>
            <person name="Wu L."/>
            <person name="Ma J."/>
        </authorList>
    </citation>
    <scope>NUCLEOTIDE SEQUENCE [LARGE SCALE GENOMIC DNA]</scope>
    <source>
        <strain evidence="12">JCM 16916</strain>
    </source>
</reference>
<keyword evidence="7" id="KW-0407">Ion channel</keyword>
<dbReference type="Pfam" id="PF04972">
    <property type="entry name" value="BON"/>
    <property type="match status" value="1"/>
</dbReference>
<keyword evidence="4 7" id="KW-0812">Transmembrane</keyword>
<evidence type="ECO:0000259" key="10">
    <source>
        <dbReference type="PROSITE" id="PS50914"/>
    </source>
</evidence>
<feature type="region of interest" description="Disordered" evidence="8">
    <location>
        <begin position="397"/>
        <end position="452"/>
    </location>
</feature>
<evidence type="ECO:0000256" key="5">
    <source>
        <dbReference type="ARBA" id="ARBA00022989"/>
    </source>
</evidence>
<dbReference type="Pfam" id="PF21088">
    <property type="entry name" value="MS_channel_1st"/>
    <property type="match status" value="1"/>
</dbReference>
<feature type="chain" id="PRO_5046145376" description="Small-conductance mechanosensitive channel" evidence="9">
    <location>
        <begin position="29"/>
        <end position="452"/>
    </location>
</feature>
<dbReference type="SUPFAM" id="SSF82689">
    <property type="entry name" value="Mechanosensitive channel protein MscS (YggB), C-terminal domain"/>
    <property type="match status" value="1"/>
</dbReference>
<comment type="similarity">
    <text evidence="2 7">Belongs to the MscS (TC 1.A.23) family.</text>
</comment>
<dbReference type="EMBL" id="BAAAZU010000004">
    <property type="protein sequence ID" value="GAA3919797.1"/>
    <property type="molecule type" value="Genomic_DNA"/>
</dbReference>
<evidence type="ECO:0000313" key="12">
    <source>
        <dbReference type="Proteomes" id="UP001501727"/>
    </source>
</evidence>
<keyword evidence="12" id="KW-1185">Reference proteome</keyword>
<dbReference type="Gene3D" id="3.30.1340.30">
    <property type="match status" value="1"/>
</dbReference>
<keyword evidence="7" id="KW-0997">Cell inner membrane</keyword>
<evidence type="ECO:0000256" key="7">
    <source>
        <dbReference type="RuleBase" id="RU369025"/>
    </source>
</evidence>
<keyword evidence="7" id="KW-0813">Transport</keyword>
<feature type="transmembrane region" description="Helical" evidence="7">
    <location>
        <begin position="141"/>
        <end position="160"/>
    </location>
</feature>
<dbReference type="InterPro" id="IPR049142">
    <property type="entry name" value="MS_channel_1st"/>
</dbReference>
<evidence type="ECO:0000256" key="1">
    <source>
        <dbReference type="ARBA" id="ARBA00004651"/>
    </source>
</evidence>
<comment type="subcellular location">
    <subcellularLocation>
        <location evidence="7">Cell inner membrane</location>
        <topology evidence="7">Multi-pass membrane protein</topology>
    </subcellularLocation>
    <subcellularLocation>
        <location evidence="1">Cell membrane</location>
        <topology evidence="1">Multi-pass membrane protein</topology>
    </subcellularLocation>
</comment>
<evidence type="ECO:0000256" key="4">
    <source>
        <dbReference type="ARBA" id="ARBA00022692"/>
    </source>
</evidence>
<dbReference type="PANTHER" id="PTHR30221:SF1">
    <property type="entry name" value="SMALL-CONDUCTANCE MECHANOSENSITIVE CHANNEL"/>
    <property type="match status" value="1"/>
</dbReference>
<dbReference type="SUPFAM" id="SSF50182">
    <property type="entry name" value="Sm-like ribonucleoproteins"/>
    <property type="match status" value="1"/>
</dbReference>
<dbReference type="InterPro" id="IPR011014">
    <property type="entry name" value="MscS_channel_TM-2"/>
</dbReference>
<dbReference type="InterPro" id="IPR023408">
    <property type="entry name" value="MscS_beta-dom_sf"/>
</dbReference>
<dbReference type="SUPFAM" id="SSF82861">
    <property type="entry name" value="Mechanosensitive channel protein MscS (YggB), transmembrane region"/>
    <property type="match status" value="1"/>
</dbReference>
<accession>A0ABP7MG43</accession>
<evidence type="ECO:0000256" key="2">
    <source>
        <dbReference type="ARBA" id="ARBA00008017"/>
    </source>
</evidence>
<sequence>MTRPNHLRALPVLLACLLLAVAMPVALAQPQATPATADAGEAADGSPPTDASANRQLQTRLGSDEDLKDVTARVDDGVAELDGTLLQPTHKAEAAEIATETPGVSTVVNNVEVDDSLRSHFNAAYRQMTAKLVTIAARGPLLLVAILIVILAAWIGGLLSRNLRILRLRTDNPYMDGLIRRSVRIIVTLLGLVMALNLLGLSAMVGAVLGSAGVVGLALGFAFKDIAENYIAGVLLSVRKPFSPGEQIRVDTYEGKVVALTSRATLLMTSEGNQLQLPNALVFKSVLLNYSKNPRRRFDFKVTIDPANSIHQAQTLALEAYSSIAGVLDDPAPSWTVVQNAPGGIELQFFGWVDQRSSDLGKVRGEAIRLVKAAYTGAGIRSPRTVYHVVTSREAEQPAATAADTTEPLHGTHVDTSVNRDLDEQLAEAQRSDAAAGGNMLEHDKTPDQDTP</sequence>
<protein>
    <recommendedName>
        <fullName evidence="7">Small-conductance mechanosensitive channel</fullName>
    </recommendedName>
</protein>
<evidence type="ECO:0000256" key="3">
    <source>
        <dbReference type="ARBA" id="ARBA00022475"/>
    </source>
</evidence>
<dbReference type="PANTHER" id="PTHR30221">
    <property type="entry name" value="SMALL-CONDUCTANCE MECHANOSENSITIVE CHANNEL"/>
    <property type="match status" value="1"/>
</dbReference>
<comment type="caution">
    <text evidence="11">The sequence shown here is derived from an EMBL/GenBank/DDBJ whole genome shotgun (WGS) entry which is preliminary data.</text>
</comment>
<feature type="compositionally biased region" description="Basic and acidic residues" evidence="8">
    <location>
        <begin position="410"/>
        <end position="423"/>
    </location>
</feature>
<comment type="function">
    <text evidence="7">Mechanosensitive channel that participates in the regulation of osmotic pressure changes within the cell, opening in response to stretch forces in the membrane lipid bilayer, without the need for other proteins. Contributes to normal resistance to hypoosmotic shock. Forms an ion channel of 1.0 nanosiemens conductance with a slight preference for anions.</text>
</comment>
<dbReference type="PROSITE" id="PS50914">
    <property type="entry name" value="BON"/>
    <property type="match status" value="1"/>
</dbReference>
<evidence type="ECO:0000313" key="11">
    <source>
        <dbReference type="EMBL" id="GAA3919797.1"/>
    </source>
</evidence>
<dbReference type="Gene3D" id="1.10.287.1260">
    <property type="match status" value="1"/>
</dbReference>
<dbReference type="Gene3D" id="3.30.70.100">
    <property type="match status" value="1"/>
</dbReference>
<dbReference type="InterPro" id="IPR010920">
    <property type="entry name" value="LSM_dom_sf"/>
</dbReference>
<organism evidence="11 12">
    <name type="scientific">Luteimonas lutimaris</name>
    <dbReference type="NCBI Taxonomy" id="698645"/>
    <lineage>
        <taxon>Bacteria</taxon>
        <taxon>Pseudomonadati</taxon>
        <taxon>Pseudomonadota</taxon>
        <taxon>Gammaproteobacteria</taxon>
        <taxon>Lysobacterales</taxon>
        <taxon>Lysobacteraceae</taxon>
        <taxon>Luteimonas</taxon>
    </lineage>
</organism>
<evidence type="ECO:0000256" key="8">
    <source>
        <dbReference type="SAM" id="MobiDB-lite"/>
    </source>
</evidence>
<dbReference type="Proteomes" id="UP001501727">
    <property type="component" value="Unassembled WGS sequence"/>
</dbReference>
<proteinExistence type="inferred from homology"/>